<dbReference type="SUPFAM" id="SSF63562">
    <property type="entry name" value="RPB6/omega subunit-like"/>
    <property type="match status" value="1"/>
</dbReference>
<feature type="compositionally biased region" description="Polar residues" evidence="3">
    <location>
        <begin position="31"/>
        <end position="46"/>
    </location>
</feature>
<organism evidence="4">
    <name type="scientific">viral metagenome</name>
    <dbReference type="NCBI Taxonomy" id="1070528"/>
    <lineage>
        <taxon>unclassified sequences</taxon>
        <taxon>metagenomes</taxon>
        <taxon>organismal metagenomes</taxon>
    </lineage>
</organism>
<dbReference type="GO" id="GO:0003677">
    <property type="term" value="F:DNA binding"/>
    <property type="evidence" value="ECO:0007669"/>
    <property type="project" value="InterPro"/>
</dbReference>
<accession>A0A6C0C1H9</accession>
<keyword evidence="2" id="KW-0804">Transcription</keyword>
<dbReference type="EMBL" id="MN739300">
    <property type="protein sequence ID" value="QHS97508.1"/>
    <property type="molecule type" value="Genomic_DNA"/>
</dbReference>
<proteinExistence type="predicted"/>
<sequence>MSEHAKIDMTTAPASHHVMPESLHSHSHSSPTARGSRQTTSSTPKSKQYGLHDDARMNLYPVNSASVSKYEYARLMCARVTDLARNAPPAISNNFPSEPGSLLTLAEKEFDLGLLPYSLARRLPSGGESIHQSERLHRLPSCTYPTGAEHMVKISGLNKVSP</sequence>
<evidence type="ECO:0000256" key="2">
    <source>
        <dbReference type="ARBA" id="ARBA00023163"/>
    </source>
</evidence>
<feature type="region of interest" description="Disordered" evidence="3">
    <location>
        <begin position="1"/>
        <end position="54"/>
    </location>
</feature>
<dbReference type="GO" id="GO:0006351">
    <property type="term" value="P:DNA-templated transcription"/>
    <property type="evidence" value="ECO:0007669"/>
    <property type="project" value="InterPro"/>
</dbReference>
<evidence type="ECO:0000313" key="4">
    <source>
        <dbReference type="EMBL" id="QHS97508.1"/>
    </source>
</evidence>
<dbReference type="Gene3D" id="3.90.940.10">
    <property type="match status" value="1"/>
</dbReference>
<dbReference type="GO" id="GO:0000428">
    <property type="term" value="C:DNA-directed RNA polymerase complex"/>
    <property type="evidence" value="ECO:0007669"/>
    <property type="project" value="UniProtKB-KW"/>
</dbReference>
<evidence type="ECO:0000256" key="1">
    <source>
        <dbReference type="ARBA" id="ARBA00022478"/>
    </source>
</evidence>
<evidence type="ECO:0000256" key="3">
    <source>
        <dbReference type="SAM" id="MobiDB-lite"/>
    </source>
</evidence>
<keyword evidence="1" id="KW-0240">DNA-directed RNA polymerase</keyword>
<protein>
    <submittedName>
        <fullName evidence="4">Uncharacterized protein</fullName>
    </submittedName>
</protein>
<dbReference type="AlphaFoldDB" id="A0A6C0C1H9"/>
<name>A0A6C0C1H9_9ZZZZ</name>
<dbReference type="InterPro" id="IPR036161">
    <property type="entry name" value="RPB6/omega-like_sf"/>
</dbReference>
<reference evidence="4" key="1">
    <citation type="journal article" date="2020" name="Nature">
        <title>Giant virus diversity and host interactions through global metagenomics.</title>
        <authorList>
            <person name="Schulz F."/>
            <person name="Roux S."/>
            <person name="Paez-Espino D."/>
            <person name="Jungbluth S."/>
            <person name="Walsh D.A."/>
            <person name="Denef V.J."/>
            <person name="McMahon K.D."/>
            <person name="Konstantinidis K.T."/>
            <person name="Eloe-Fadrosh E.A."/>
            <person name="Kyrpides N.C."/>
            <person name="Woyke T."/>
        </authorList>
    </citation>
    <scope>NUCLEOTIDE SEQUENCE</scope>
    <source>
        <strain evidence="4">GVMAG-M-3300020182-33</strain>
    </source>
</reference>
<dbReference type="GO" id="GO:0003899">
    <property type="term" value="F:DNA-directed RNA polymerase activity"/>
    <property type="evidence" value="ECO:0007669"/>
    <property type="project" value="InterPro"/>
</dbReference>